<name>A0A9P9WUT0_9PEZI</name>
<reference evidence="3" key="1">
    <citation type="submission" date="2021-03" db="EMBL/GenBank/DDBJ databases">
        <title>Revisited historic fungal species revealed as producer of novel bioactive compounds through whole genome sequencing and comparative genomics.</title>
        <authorList>
            <person name="Vignolle G.A."/>
            <person name="Hochenegger N."/>
            <person name="Mach R.L."/>
            <person name="Mach-Aigner A.R."/>
            <person name="Javad Rahimi M."/>
            <person name="Salim K.A."/>
            <person name="Chan C.M."/>
            <person name="Lim L.B.L."/>
            <person name="Cai F."/>
            <person name="Druzhinina I.S."/>
            <person name="U'Ren J.M."/>
            <person name="Derntl C."/>
        </authorList>
    </citation>
    <scope>NUCLEOTIDE SEQUENCE</scope>
    <source>
        <strain evidence="3">TUCIM 5799</strain>
    </source>
</reference>
<evidence type="ECO:0000256" key="2">
    <source>
        <dbReference type="SAM" id="Phobius"/>
    </source>
</evidence>
<protein>
    <submittedName>
        <fullName evidence="3">Uncharacterized protein</fullName>
    </submittedName>
</protein>
<evidence type="ECO:0000313" key="3">
    <source>
        <dbReference type="EMBL" id="KAI1879679.1"/>
    </source>
</evidence>
<keyword evidence="2" id="KW-0472">Membrane</keyword>
<accession>A0A9P9WUT0</accession>
<feature type="region of interest" description="Disordered" evidence="1">
    <location>
        <begin position="244"/>
        <end position="289"/>
    </location>
</feature>
<gene>
    <name evidence="3" type="ORF">JX265_002633</name>
</gene>
<keyword evidence="2" id="KW-1133">Transmembrane helix</keyword>
<keyword evidence="4" id="KW-1185">Reference proteome</keyword>
<feature type="compositionally biased region" description="Basic residues" evidence="1">
    <location>
        <begin position="279"/>
        <end position="289"/>
    </location>
</feature>
<dbReference type="AlphaFoldDB" id="A0A9P9WUT0"/>
<feature type="transmembrane region" description="Helical" evidence="2">
    <location>
        <begin position="149"/>
        <end position="176"/>
    </location>
</feature>
<dbReference type="EMBL" id="JAFIMR010000004">
    <property type="protein sequence ID" value="KAI1879679.1"/>
    <property type="molecule type" value="Genomic_DNA"/>
</dbReference>
<evidence type="ECO:0000256" key="1">
    <source>
        <dbReference type="SAM" id="MobiDB-lite"/>
    </source>
</evidence>
<evidence type="ECO:0000313" key="4">
    <source>
        <dbReference type="Proteomes" id="UP000829685"/>
    </source>
</evidence>
<comment type="caution">
    <text evidence="3">The sequence shown here is derived from an EMBL/GenBank/DDBJ whole genome shotgun (WGS) entry which is preliminary data.</text>
</comment>
<dbReference type="Proteomes" id="UP000829685">
    <property type="component" value="Unassembled WGS sequence"/>
</dbReference>
<sequence>MSEHVVLADCRDGNNVLSSQIAYFPTIGGNTPQDVATVVTTSGQTALWVCSTTTALFTDTNTQFVAKIGPKVADGAFAGTGSNGFDSNNGGFRCWQQFSPQYYTYGNTTCNMVYDCTHRLAPSNTASATCGTATATVSASENPSSTSDLATGAVIGISVGAGIAFVVALGAACIVWKHMRRKNRNVTTGLRADQTSKNSFFGILKSAKTPPIQQHLALADGNMAHYINWHHPYSLHEMDGQGHVAEASASTAPLELGEGERIEMPTLEVQHDTRDGKGQRSRVNRPTRH</sequence>
<keyword evidence="2" id="KW-0812">Transmembrane</keyword>
<feature type="compositionally biased region" description="Basic and acidic residues" evidence="1">
    <location>
        <begin position="258"/>
        <end position="278"/>
    </location>
</feature>
<proteinExistence type="predicted"/>
<organism evidence="3 4">
    <name type="scientific">Neoarthrinium moseri</name>
    <dbReference type="NCBI Taxonomy" id="1658444"/>
    <lineage>
        <taxon>Eukaryota</taxon>
        <taxon>Fungi</taxon>
        <taxon>Dikarya</taxon>
        <taxon>Ascomycota</taxon>
        <taxon>Pezizomycotina</taxon>
        <taxon>Sordariomycetes</taxon>
        <taxon>Xylariomycetidae</taxon>
        <taxon>Amphisphaeriales</taxon>
        <taxon>Apiosporaceae</taxon>
        <taxon>Neoarthrinium</taxon>
    </lineage>
</organism>